<keyword evidence="2" id="KW-1185">Reference proteome</keyword>
<evidence type="ECO:0000313" key="2">
    <source>
        <dbReference type="Proteomes" id="UP000785200"/>
    </source>
</evidence>
<dbReference type="OrthoDB" id="899at2759"/>
<accession>A0A9P6VC56</accession>
<sequence length="169" mass="18092">MAGKFEPKEPVQLDPPKNDPISQEFLAKCNGVDSEFCYVAIKGKVFDVTGKGPYLKGGSYHGSSAPLPAPEERNNADMRSAGSIHGQGCLAGSGPHVYEGRGRATRLAGSGREGEEDAGGLADLFLQAVQYRGRGGGRYEYGIGSQNCITLQPQMSVLCWNVRADDLRR</sequence>
<dbReference type="SUPFAM" id="SSF55856">
    <property type="entry name" value="Cytochrome b5-like heme/steroid binding domain"/>
    <property type="match status" value="1"/>
</dbReference>
<organism evidence="1 2">
    <name type="scientific">Hyphodiscus hymeniophilus</name>
    <dbReference type="NCBI Taxonomy" id="353542"/>
    <lineage>
        <taxon>Eukaryota</taxon>
        <taxon>Fungi</taxon>
        <taxon>Dikarya</taxon>
        <taxon>Ascomycota</taxon>
        <taxon>Pezizomycotina</taxon>
        <taxon>Leotiomycetes</taxon>
        <taxon>Helotiales</taxon>
        <taxon>Hyphodiscaceae</taxon>
        <taxon>Hyphodiscus</taxon>
    </lineage>
</organism>
<dbReference type="EMBL" id="VNKQ01000020">
    <property type="protein sequence ID" value="KAG0645047.1"/>
    <property type="molecule type" value="Genomic_DNA"/>
</dbReference>
<proteinExistence type="predicted"/>
<gene>
    <name evidence="1" type="ORF">D0Z07_9275</name>
</gene>
<evidence type="ECO:0000313" key="1">
    <source>
        <dbReference type="EMBL" id="KAG0645047.1"/>
    </source>
</evidence>
<dbReference type="Gene3D" id="3.10.120.10">
    <property type="entry name" value="Cytochrome b5-like heme/steroid binding domain"/>
    <property type="match status" value="1"/>
</dbReference>
<evidence type="ECO:0008006" key="3">
    <source>
        <dbReference type="Google" id="ProtNLM"/>
    </source>
</evidence>
<dbReference type="AlphaFoldDB" id="A0A9P6VC56"/>
<reference evidence="1" key="1">
    <citation type="submission" date="2019-07" db="EMBL/GenBank/DDBJ databases">
        <title>Hyphodiscus hymeniophilus genome sequencing and assembly.</title>
        <authorList>
            <person name="Kramer G."/>
            <person name="Nodwell J."/>
        </authorList>
    </citation>
    <scope>NUCLEOTIDE SEQUENCE</scope>
    <source>
        <strain evidence="1">ATCC 34498</strain>
    </source>
</reference>
<protein>
    <recommendedName>
        <fullName evidence="3">Cytochrome b5 heme-binding domain-containing protein</fullName>
    </recommendedName>
</protein>
<name>A0A9P6VC56_9HELO</name>
<comment type="caution">
    <text evidence="1">The sequence shown here is derived from an EMBL/GenBank/DDBJ whole genome shotgun (WGS) entry which is preliminary data.</text>
</comment>
<dbReference type="InterPro" id="IPR036400">
    <property type="entry name" value="Cyt_B5-like_heme/steroid_sf"/>
</dbReference>
<dbReference type="Proteomes" id="UP000785200">
    <property type="component" value="Unassembled WGS sequence"/>
</dbReference>